<dbReference type="Proteomes" id="UP000236724">
    <property type="component" value="Unassembled WGS sequence"/>
</dbReference>
<organism evidence="2 3">
    <name type="scientific">Candidatus Venteria ishoeyi</name>
    <dbReference type="NCBI Taxonomy" id="1899563"/>
    <lineage>
        <taxon>Bacteria</taxon>
        <taxon>Pseudomonadati</taxon>
        <taxon>Pseudomonadota</taxon>
        <taxon>Gammaproteobacteria</taxon>
        <taxon>Thiotrichales</taxon>
        <taxon>Thiotrichaceae</taxon>
        <taxon>Venteria</taxon>
    </lineage>
</organism>
<evidence type="ECO:0000313" key="2">
    <source>
        <dbReference type="EMBL" id="SEH04990.1"/>
    </source>
</evidence>
<reference evidence="2 3" key="1">
    <citation type="submission" date="2016-10" db="EMBL/GenBank/DDBJ databases">
        <authorList>
            <person name="de Groot N.N."/>
        </authorList>
    </citation>
    <scope>NUCLEOTIDE SEQUENCE [LARGE SCALE GENOMIC DNA]</scope>
    <source>
        <strain evidence="2">MBHS1</strain>
    </source>
</reference>
<dbReference type="AlphaFoldDB" id="A0A1H6F4D7"/>
<accession>A0A1H6F4D7</accession>
<dbReference type="Pfam" id="PF07603">
    <property type="entry name" value="Lcl_C"/>
    <property type="match status" value="1"/>
</dbReference>
<evidence type="ECO:0000259" key="1">
    <source>
        <dbReference type="Pfam" id="PF07603"/>
    </source>
</evidence>
<keyword evidence="3" id="KW-1185">Reference proteome</keyword>
<dbReference type="PANTHER" id="PTHR35812">
    <property type="entry name" value="LIPOPROTEIN"/>
    <property type="match status" value="1"/>
</dbReference>
<name>A0A1H6F4D7_9GAMM</name>
<proteinExistence type="predicted"/>
<evidence type="ECO:0000313" key="3">
    <source>
        <dbReference type="Proteomes" id="UP000236724"/>
    </source>
</evidence>
<sequence>MGFCLSVGVGAQTCDPSIEATAPASRFDINGDGTVTDRKTGLMWKQCLEGLSGIDCTGTASTTTWEVALSAAEDSTFAGYNDWRLPNIKELASIVERKCMNPAINLSVFPVSPGFAWSSTPRVNYPEKVWGIQFSGSYSQGENLGLNRTKFRYIYSGGSDKYVYSIFVRSP</sequence>
<dbReference type="PANTHER" id="PTHR35812:SF1">
    <property type="entry name" value="LIPOPROTEIN"/>
    <property type="match status" value="1"/>
</dbReference>
<gene>
    <name evidence="2" type="ORF">MBHS_00843</name>
</gene>
<protein>
    <recommendedName>
        <fullName evidence="1">Lcl C-terminal domain-containing protein</fullName>
    </recommendedName>
</protein>
<dbReference type="InterPro" id="IPR011460">
    <property type="entry name" value="Lcl_C"/>
</dbReference>
<feature type="domain" description="Lcl C-terminal" evidence="1">
    <location>
        <begin position="33"/>
        <end position="141"/>
    </location>
</feature>
<dbReference type="EMBL" id="FMSV02000136">
    <property type="protein sequence ID" value="SEH04990.1"/>
    <property type="molecule type" value="Genomic_DNA"/>
</dbReference>